<dbReference type="AlphaFoldDB" id="A0A2H6BS89"/>
<dbReference type="Gene3D" id="3.90.1720.10">
    <property type="entry name" value="endopeptidase domain like (from Nostoc punctiforme)"/>
    <property type="match status" value="1"/>
</dbReference>
<dbReference type="EMBL" id="BEYQ01000006">
    <property type="protein sequence ID" value="GBD53028.1"/>
    <property type="molecule type" value="Genomic_DNA"/>
</dbReference>
<dbReference type="SUPFAM" id="SSF54001">
    <property type="entry name" value="Cysteine proteinases"/>
    <property type="match status" value="1"/>
</dbReference>
<evidence type="ECO:0000313" key="2">
    <source>
        <dbReference type="Proteomes" id="UP000236321"/>
    </source>
</evidence>
<sequence length="227" mass="25591">MTTQLQQKAELEIVTLNPVYGVNYNKGYIGFTYDGTNPVGRGIAYFTKWDKMSNIYATHALIVTGENTCIEANAGTNMVEENPLEPYFQPSNCQIFFRKPKDLTDEIAERIVEIIKPELGKKYDYKLILAHAFSGSLPGQILSLLSRQKIKKLLSEALNCPDKWICSELAAYALDEQPEYRDIGVLINPNSTINPQKLFEDDLIFQAWENQVAAKFKDLITGTTVIA</sequence>
<organism evidence="1 2">
    <name type="scientific">Microcystis aeruginosa NIES-298</name>
    <dbReference type="NCBI Taxonomy" id="449468"/>
    <lineage>
        <taxon>Bacteria</taxon>
        <taxon>Bacillati</taxon>
        <taxon>Cyanobacteriota</taxon>
        <taxon>Cyanophyceae</taxon>
        <taxon>Oscillatoriophycideae</taxon>
        <taxon>Chroococcales</taxon>
        <taxon>Microcystaceae</taxon>
        <taxon>Microcystis</taxon>
    </lineage>
</organism>
<evidence type="ECO:0000313" key="1">
    <source>
        <dbReference type="EMBL" id="GBD53028.1"/>
    </source>
</evidence>
<accession>A0A2H6BS89</accession>
<name>A0A2H6BS89_MICAE</name>
<reference evidence="2" key="1">
    <citation type="submission" date="2017-12" db="EMBL/GenBank/DDBJ databases">
        <title>Improved Draft Genome Sequence of Microcystis aeruginosa NIES-298, a Microcystin-Producing Cyanobacterium from Lake Kasumigaura, Japan.</title>
        <authorList>
            <person name="Yamaguchi H."/>
            <person name="Suzuki S."/>
            <person name="Kawachi M."/>
        </authorList>
    </citation>
    <scope>NUCLEOTIDE SEQUENCE [LARGE SCALE GENOMIC DNA]</scope>
    <source>
        <strain evidence="2">NIES-298</strain>
    </source>
</reference>
<gene>
    <name evidence="1" type="ORF">BGM30_21210</name>
</gene>
<proteinExistence type="predicted"/>
<protein>
    <submittedName>
        <fullName evidence="1">Uncharacterized protein</fullName>
    </submittedName>
</protein>
<dbReference type="InterPro" id="IPR038765">
    <property type="entry name" value="Papain-like_cys_pep_sf"/>
</dbReference>
<comment type="caution">
    <text evidence="1">The sequence shown here is derived from an EMBL/GenBank/DDBJ whole genome shotgun (WGS) entry which is preliminary data.</text>
</comment>
<dbReference type="Proteomes" id="UP000236321">
    <property type="component" value="Unassembled WGS sequence"/>
</dbReference>
<dbReference type="RefSeq" id="WP_103112214.1">
    <property type="nucleotide sequence ID" value="NZ_BEIU01000001.1"/>
</dbReference>